<dbReference type="Pfam" id="PF08567">
    <property type="entry name" value="PH_TFIIH"/>
    <property type="match status" value="1"/>
</dbReference>
<feature type="region of interest" description="Disordered" evidence="8">
    <location>
        <begin position="985"/>
        <end position="1027"/>
    </location>
</feature>
<keyword evidence="11" id="KW-1185">Reference proteome</keyword>
<gene>
    <name evidence="10" type="ORF">EPUL_001661</name>
</gene>
<evidence type="ECO:0000313" key="10">
    <source>
        <dbReference type="EMBL" id="POS87494.1"/>
    </source>
</evidence>
<comment type="similarity">
    <text evidence="2">Belongs to the TFB1 family.</text>
</comment>
<keyword evidence="3" id="KW-0677">Repeat</keyword>
<evidence type="ECO:0000256" key="5">
    <source>
        <dbReference type="ARBA" id="ARBA00023163"/>
    </source>
</evidence>
<dbReference type="InterPro" id="IPR013876">
    <property type="entry name" value="TFIIH_BTF_p62_N"/>
</dbReference>
<dbReference type="InterPro" id="IPR011993">
    <property type="entry name" value="PH-like_dom_sf"/>
</dbReference>
<dbReference type="OrthoDB" id="360521at2759"/>
<feature type="coiled-coil region" evidence="7">
    <location>
        <begin position="545"/>
        <end position="583"/>
    </location>
</feature>
<dbReference type="Pfam" id="PF03909">
    <property type="entry name" value="BSD"/>
    <property type="match status" value="2"/>
</dbReference>
<protein>
    <recommendedName>
        <fullName evidence="9">BSD domain-containing protein</fullName>
    </recommendedName>
</protein>
<dbReference type="CDD" id="cd13229">
    <property type="entry name" value="PH_TFIIH"/>
    <property type="match status" value="1"/>
</dbReference>
<organism evidence="10 11">
    <name type="scientific">Erysiphe pulchra</name>
    <dbReference type="NCBI Taxonomy" id="225359"/>
    <lineage>
        <taxon>Eukaryota</taxon>
        <taxon>Fungi</taxon>
        <taxon>Dikarya</taxon>
        <taxon>Ascomycota</taxon>
        <taxon>Pezizomycotina</taxon>
        <taxon>Leotiomycetes</taxon>
        <taxon>Erysiphales</taxon>
        <taxon>Erysiphaceae</taxon>
        <taxon>Erysiphe</taxon>
    </lineage>
</organism>
<dbReference type="SUPFAM" id="SSF50729">
    <property type="entry name" value="PH domain-like"/>
    <property type="match status" value="1"/>
</dbReference>
<dbReference type="SMART" id="SM00751">
    <property type="entry name" value="BSD"/>
    <property type="match status" value="2"/>
</dbReference>
<dbReference type="GO" id="GO:0006289">
    <property type="term" value="P:nucleotide-excision repair"/>
    <property type="evidence" value="ECO:0007669"/>
    <property type="project" value="InterPro"/>
</dbReference>
<dbReference type="PANTHER" id="PTHR12856">
    <property type="entry name" value="TRANSCRIPTION INITIATION FACTOR IIH-RELATED"/>
    <property type="match status" value="1"/>
</dbReference>
<dbReference type="GO" id="GO:0006351">
    <property type="term" value="P:DNA-templated transcription"/>
    <property type="evidence" value="ECO:0007669"/>
    <property type="project" value="InterPro"/>
</dbReference>
<dbReference type="Proteomes" id="UP000237438">
    <property type="component" value="Unassembled WGS sequence"/>
</dbReference>
<keyword evidence="7" id="KW-0175">Coiled coil</keyword>
<evidence type="ECO:0000256" key="6">
    <source>
        <dbReference type="ARBA" id="ARBA00023242"/>
    </source>
</evidence>
<feature type="non-terminal residue" evidence="10">
    <location>
        <position position="1027"/>
    </location>
</feature>
<dbReference type="AlphaFoldDB" id="A0A2S4PZM8"/>
<feature type="compositionally biased region" description="Basic residues" evidence="8">
    <location>
        <begin position="1018"/>
        <end position="1027"/>
    </location>
</feature>
<dbReference type="InterPro" id="IPR027079">
    <property type="entry name" value="Tfb1/GTF2H1"/>
</dbReference>
<comment type="caution">
    <text evidence="10">The sequence shown here is derived from an EMBL/GenBank/DDBJ whole genome shotgun (WGS) entry which is preliminary data.</text>
</comment>
<proteinExistence type="inferred from homology"/>
<evidence type="ECO:0000256" key="1">
    <source>
        <dbReference type="ARBA" id="ARBA00004123"/>
    </source>
</evidence>
<keyword evidence="6" id="KW-0539">Nucleus</keyword>
<comment type="subcellular location">
    <subcellularLocation>
        <location evidence="1">Nucleus</location>
    </subcellularLocation>
</comment>
<reference evidence="10 11" key="1">
    <citation type="submission" date="2017-10" db="EMBL/GenBank/DDBJ databases">
        <title>Development of genomic resources for the powdery mildew, Erysiphe pulchra.</title>
        <authorList>
            <person name="Wadl P.A."/>
            <person name="Mack B.M."/>
            <person name="Moore G."/>
            <person name="Beltz S.B."/>
        </authorList>
    </citation>
    <scope>NUCLEOTIDE SEQUENCE [LARGE SCALE GENOMIC DNA]</scope>
    <source>
        <strain evidence="10">Cflorida</strain>
    </source>
</reference>
<name>A0A2S4PZM8_9PEZI</name>
<dbReference type="Gene3D" id="2.30.29.30">
    <property type="entry name" value="Pleckstrin-homology domain (PH domain)/Phosphotyrosine-binding domain (PTB)"/>
    <property type="match status" value="1"/>
</dbReference>
<sequence length="1027" mass="115774">MASLVKGLAAYKKKDGILSITKDKLSVIWSPSSTNSNEKPITITVSDITNLQQTPESAAKVMLRIIQKLPSSVDTITYQFHFNSPSDPRGEANSIKDVLTSAISAIKSNDANIPKPKVPGLTSQNNVKTGFSVLKPNNNSWLDEAQLKTNIELQQSLMKNDLTLHRTYMEARRTKPETISDSQFNTQFWSTRTNLLRAHAAELGQKRGTYNVLSSVKPRQVDGELKMNISAEQVQLIFNQHHLVRRVYDENVPRLSEMEFWSRFFLSRLFKKLKGERIVETDSNDPIFDKYLNASNDVHHSDKKDSINIPHIIDLEGNEENQGGSKSGNRKDFTMRPGTLAKVPIIRTLNSLSEKIMIHVAPSDVNPSDPIGVDEKTYNSLKLRDLQGKTEDQKIVLQVKEQGRFYSGDVQYLSKEAALYAKKAPSDVLFSLQNDNGLKIINCNNNEGLDLSIANSILEDSEGDHEVEKKSQFCKAGFHDAQKQILEGIRTQRNEINDPGARSSTSGLSQKIFDRLTLSHATSVEFLQYFWVIFLSGDPERAGELAKLVETLERASQRIDAVAEDAEKERQELIKKKKQHILDVYKSSGRKIQWNSSSEPGGAEAVSAMTNPTRMALEKAIREYQKALAAENMSVNYGCSLSQNTMQLPLREIHQPRIIACEPSTKKIQRQNSFTFHSNSSDEFPSPHASIYEAVHISANSSEDNGHKIELINIPPRKSKSFSKGTGNDENIRDVQTKLKTHSDDIEFLYGHGTVLDTIAEQKSSTTMRNIARSKSVEDLGNSAFIRYKNCFNLPNDLHRKRSFSVDDVELIKRSYHEACIMIERKTPRLSPGHQIYAQPKTPIDAPPERPNTPPGMPSWTASQNLHMARLEESAIRNRLQRRHDFQTSKSNQYSFLPQNSTTQVQSAASQVRGFIAPRFRPPKSTYTSLNQHPFFNACLQKARTCTQSYDNESTLDGINIPLRSISQENRRKVARVRFTPSIKARNTEITSHQSQRYTENEFAQRPGPKTNHSKGTASKRAHSRVG</sequence>
<keyword evidence="4" id="KW-0805">Transcription regulation</keyword>
<evidence type="ECO:0000256" key="2">
    <source>
        <dbReference type="ARBA" id="ARBA00009448"/>
    </source>
</evidence>
<evidence type="ECO:0000259" key="9">
    <source>
        <dbReference type="PROSITE" id="PS50858"/>
    </source>
</evidence>
<dbReference type="EMBL" id="PEDP01000118">
    <property type="protein sequence ID" value="POS87494.1"/>
    <property type="molecule type" value="Genomic_DNA"/>
</dbReference>
<evidence type="ECO:0000256" key="4">
    <source>
        <dbReference type="ARBA" id="ARBA00023015"/>
    </source>
</evidence>
<evidence type="ECO:0000313" key="11">
    <source>
        <dbReference type="Proteomes" id="UP000237438"/>
    </source>
</evidence>
<evidence type="ECO:0000256" key="8">
    <source>
        <dbReference type="SAM" id="MobiDB-lite"/>
    </source>
</evidence>
<dbReference type="GO" id="GO:0000439">
    <property type="term" value="C:transcription factor TFIIH core complex"/>
    <property type="evidence" value="ECO:0007669"/>
    <property type="project" value="InterPro"/>
</dbReference>
<feature type="domain" description="BSD" evidence="9">
    <location>
        <begin position="221"/>
        <end position="272"/>
    </location>
</feature>
<keyword evidence="5" id="KW-0804">Transcription</keyword>
<dbReference type="InterPro" id="IPR005607">
    <property type="entry name" value="BSD_dom"/>
</dbReference>
<evidence type="ECO:0000256" key="7">
    <source>
        <dbReference type="SAM" id="Coils"/>
    </source>
</evidence>
<dbReference type="PROSITE" id="PS50858">
    <property type="entry name" value="BSD"/>
    <property type="match status" value="1"/>
</dbReference>
<evidence type="ECO:0000256" key="3">
    <source>
        <dbReference type="ARBA" id="ARBA00022737"/>
    </source>
</evidence>
<accession>A0A2S4PZM8</accession>
<dbReference type="STRING" id="225359.A0A2S4PZM8"/>
<feature type="compositionally biased region" description="Polar residues" evidence="8">
    <location>
        <begin position="988"/>
        <end position="998"/>
    </location>
</feature>